<comment type="caution">
    <text evidence="1">The sequence shown here is derived from an EMBL/GenBank/DDBJ whole genome shotgun (WGS) entry which is preliminary data.</text>
</comment>
<dbReference type="PANTHER" id="PTHR47413:SF2">
    <property type="entry name" value="LIPASE-LIKE PAD4"/>
    <property type="match status" value="1"/>
</dbReference>
<evidence type="ECO:0000313" key="1">
    <source>
        <dbReference type="EMBL" id="KAK7282276.1"/>
    </source>
</evidence>
<keyword evidence="2" id="KW-1185">Reference proteome</keyword>
<dbReference type="PANTHER" id="PTHR47413">
    <property type="entry name" value="LIPASE-LIKE PAD4"/>
    <property type="match status" value="1"/>
</dbReference>
<accession>A0AAN9FW94</accession>
<organism evidence="1 2">
    <name type="scientific">Crotalaria pallida</name>
    <name type="common">Smooth rattlebox</name>
    <name type="synonym">Crotalaria striata</name>
    <dbReference type="NCBI Taxonomy" id="3830"/>
    <lineage>
        <taxon>Eukaryota</taxon>
        <taxon>Viridiplantae</taxon>
        <taxon>Streptophyta</taxon>
        <taxon>Embryophyta</taxon>
        <taxon>Tracheophyta</taxon>
        <taxon>Spermatophyta</taxon>
        <taxon>Magnoliopsida</taxon>
        <taxon>eudicotyledons</taxon>
        <taxon>Gunneridae</taxon>
        <taxon>Pentapetalae</taxon>
        <taxon>rosids</taxon>
        <taxon>fabids</taxon>
        <taxon>Fabales</taxon>
        <taxon>Fabaceae</taxon>
        <taxon>Papilionoideae</taxon>
        <taxon>50 kb inversion clade</taxon>
        <taxon>genistoids sensu lato</taxon>
        <taxon>core genistoids</taxon>
        <taxon>Crotalarieae</taxon>
        <taxon>Crotalaria</taxon>
    </lineage>
</organism>
<dbReference type="EMBL" id="JAYWIO010000002">
    <property type="protein sequence ID" value="KAK7282276.1"/>
    <property type="molecule type" value="Genomic_DNA"/>
</dbReference>
<evidence type="ECO:0000313" key="2">
    <source>
        <dbReference type="Proteomes" id="UP001372338"/>
    </source>
</evidence>
<gene>
    <name evidence="1" type="ORF">RIF29_10925</name>
</gene>
<sequence>MATPNQLLSQATLLEEQQLLSLPFGFCLTSNTNLLVSVLCITFGSPLLGNKSFSNAILAFSKKDGVATSVTWYQSMTYIMPRLLFASTLPHTAQLNHLLQFWQLSMTGPSFGKLAAQVTGKEKAELFNFVMSYLNQPHDHKMEKGLKHFCFIHLDVTSLFQKKGHYVWKLNIPDSSCEAGLEFAVQSVGLANQLLNLPWSALRLRRMCPSPTQNVAHLAVTLSKVVPCDKAWCDQQSDQMGYYDLFKRRGSSKRGMKVNMNRHKLATPFAKQFECL</sequence>
<reference evidence="1 2" key="1">
    <citation type="submission" date="2024-01" db="EMBL/GenBank/DDBJ databases">
        <title>The genomes of 5 underutilized Papilionoideae crops provide insights into root nodulation and disease resistanc.</title>
        <authorList>
            <person name="Yuan L."/>
        </authorList>
    </citation>
    <scope>NUCLEOTIDE SEQUENCE [LARGE SCALE GENOMIC DNA]</scope>
    <source>
        <strain evidence="1">ZHUSHIDOU_FW_LH</strain>
        <tissue evidence="1">Leaf</tissue>
    </source>
</reference>
<name>A0AAN9FW94_CROPI</name>
<protein>
    <submittedName>
        <fullName evidence="1">Uncharacterized protein</fullName>
    </submittedName>
</protein>
<dbReference type="Proteomes" id="UP001372338">
    <property type="component" value="Unassembled WGS sequence"/>
</dbReference>
<proteinExistence type="predicted"/>
<dbReference type="AlphaFoldDB" id="A0AAN9FW94"/>